<evidence type="ECO:0000313" key="4">
    <source>
        <dbReference type="Proteomes" id="UP000291116"/>
    </source>
</evidence>
<dbReference type="InterPro" id="IPR036865">
    <property type="entry name" value="CRAL-TRIO_dom_sf"/>
</dbReference>
<feature type="compositionally biased region" description="Polar residues" evidence="1">
    <location>
        <begin position="172"/>
        <end position="181"/>
    </location>
</feature>
<evidence type="ECO:0000313" key="3">
    <source>
        <dbReference type="EMBL" id="VEU34586.1"/>
    </source>
</evidence>
<dbReference type="Gene3D" id="3.40.525.10">
    <property type="entry name" value="CRAL-TRIO lipid binding domain"/>
    <property type="match status" value="1"/>
</dbReference>
<feature type="region of interest" description="Disordered" evidence="1">
    <location>
        <begin position="171"/>
        <end position="192"/>
    </location>
</feature>
<dbReference type="Pfam" id="PF00650">
    <property type="entry name" value="CRAL_TRIO"/>
    <property type="match status" value="1"/>
</dbReference>
<proteinExistence type="predicted"/>
<organism evidence="3 4">
    <name type="scientific">Pseudo-nitzschia multistriata</name>
    <dbReference type="NCBI Taxonomy" id="183589"/>
    <lineage>
        <taxon>Eukaryota</taxon>
        <taxon>Sar</taxon>
        <taxon>Stramenopiles</taxon>
        <taxon>Ochrophyta</taxon>
        <taxon>Bacillariophyta</taxon>
        <taxon>Bacillariophyceae</taxon>
        <taxon>Bacillariophycidae</taxon>
        <taxon>Bacillariales</taxon>
        <taxon>Bacillariaceae</taxon>
        <taxon>Pseudo-nitzschia</taxon>
    </lineage>
</organism>
<reference evidence="3 4" key="1">
    <citation type="submission" date="2019-01" db="EMBL/GenBank/DDBJ databases">
        <authorList>
            <person name="Ferrante I. M."/>
        </authorList>
    </citation>
    <scope>NUCLEOTIDE SEQUENCE [LARGE SCALE GENOMIC DNA]</scope>
    <source>
        <strain evidence="3 4">B856</strain>
    </source>
</reference>
<dbReference type="SUPFAM" id="SSF52087">
    <property type="entry name" value="CRAL/TRIO domain"/>
    <property type="match status" value="1"/>
</dbReference>
<gene>
    <name evidence="3" type="ORF">PSNMU_V1.4_AUG-EV-PASAV3_0012980</name>
</gene>
<dbReference type="CDD" id="cd00170">
    <property type="entry name" value="SEC14"/>
    <property type="match status" value="1"/>
</dbReference>
<accession>A0A448YXU4</accession>
<dbReference type="PANTHER" id="PTHR45657">
    <property type="entry name" value="CRAL-TRIO DOMAIN-CONTAINING PROTEIN YKL091C-RELATED"/>
    <property type="match status" value="1"/>
</dbReference>
<keyword evidence="4" id="KW-1185">Reference proteome</keyword>
<dbReference type="PANTHER" id="PTHR45657:SF1">
    <property type="entry name" value="CRAL-TRIO DOMAIN-CONTAINING PROTEIN YKL091C-RELATED"/>
    <property type="match status" value="1"/>
</dbReference>
<dbReference type="InterPro" id="IPR051026">
    <property type="entry name" value="PI/PC_transfer"/>
</dbReference>
<protein>
    <recommendedName>
        <fullName evidence="2">CRAL-TRIO domain-containing protein</fullName>
    </recommendedName>
</protein>
<evidence type="ECO:0000259" key="2">
    <source>
        <dbReference type="PROSITE" id="PS50191"/>
    </source>
</evidence>
<dbReference type="InterPro" id="IPR001251">
    <property type="entry name" value="CRAL-TRIO_dom"/>
</dbReference>
<dbReference type="PROSITE" id="PS50191">
    <property type="entry name" value="CRAL_TRIO"/>
    <property type="match status" value="1"/>
</dbReference>
<feature type="region of interest" description="Disordered" evidence="1">
    <location>
        <begin position="654"/>
        <end position="682"/>
    </location>
</feature>
<name>A0A448YXU4_9STRA</name>
<dbReference type="EMBL" id="CAACVS010000033">
    <property type="protein sequence ID" value="VEU34586.1"/>
    <property type="molecule type" value="Genomic_DNA"/>
</dbReference>
<dbReference type="SMART" id="SM00516">
    <property type="entry name" value="SEC14"/>
    <property type="match status" value="1"/>
</dbReference>
<dbReference type="OrthoDB" id="59899at2759"/>
<dbReference type="Proteomes" id="UP000291116">
    <property type="component" value="Unassembled WGS sequence"/>
</dbReference>
<sequence length="703" mass="78800">MCKNSPSVGKKIDNSLGMKRTDMIDRSAAAESYPVKAMEPPESMVAICCGCRPSTKRRNQSYKTTLKNVGWRRIFRLKRRKFRDVDPGRDVEWQAFHHYHGSESGKSIKSDYGDDDDDDSMFFFDAVDFPLGDDEFPIDGYVVGGKGKARVVFTTSIAHPAPKVSLEDPTSMLRNSEKNGSSCGGIGEDDNDSYELVPVQNDNRIENYKEPSLRFAKIRARSSEALAAELQNFPKPSPTSVEDAIGMAGYPGTLTIDELEECQKFLKGLNKLPPAVAEQVYSFRDVEDQPYTICRWLRATKFDADAILARLSENQPLFEQAKEKNFYGPNLDDYLGCPLSVFLSQYPFMSIGRGRNGSPVNYFLAGKINPEGIMALCTVDQLASYFWYSFMYKMKEEVRRTQRMDPDFCRCEGINIVDLSGLSTASLTSETMEVIKIASKVSDFFPETLHAMLVLNAPSFFTFSWKLIKNFIDPRTASRIQLFSSQQKGQDALENLIDKEKEISKDYGGGNVSLREAFLRECSDPQIVRQEIELIHCKRKSTKAIPKAWTLGENECIEITIYTRSVSEADIHISFNGSAVKTVKSRCKFEGDGRDRKPLPNKTVAVYAKFKEFVGPGEVLVEAHDLDSTISKQHSGQSRGYFLVVGDIKPISSVASTGTNSTKQKRKVSFVEDTESSPSRKNYNAAVTMAGLVRSKTPRRDSI</sequence>
<feature type="domain" description="CRAL-TRIO" evidence="2">
    <location>
        <begin position="338"/>
        <end position="515"/>
    </location>
</feature>
<dbReference type="AlphaFoldDB" id="A0A448YXU4"/>
<evidence type="ECO:0000256" key="1">
    <source>
        <dbReference type="SAM" id="MobiDB-lite"/>
    </source>
</evidence>